<gene>
    <name evidence="1" type="ORF">LPU83_pLPU83d_0633</name>
</gene>
<dbReference type="KEGG" id="rhl:LPU83_pLPU83d_0633"/>
<reference evidence="1" key="1">
    <citation type="submission" date="2013-11" db="EMBL/GenBank/DDBJ databases">
        <title>Draft genome sequence of the broad-host-range Rhizobium sp. LPU83 strain, a member of the low-genetic diversity Oregon-like Rhizobium sp. group.</title>
        <authorList>
            <person name="Wibberg D."/>
            <person name="Puehler A."/>
            <person name="Schlueter A."/>
        </authorList>
    </citation>
    <scope>NUCLEOTIDE SEQUENCE [LARGE SCALE GENOMIC DNA]</scope>
    <source>
        <strain evidence="1">LPU83</strain>
        <plasmid evidence="1">pLPU83d</plasmid>
    </source>
</reference>
<proteinExistence type="predicted"/>
<geneLocation type="plasmid" evidence="1 2">
    <name>pLPU83d</name>
</geneLocation>
<keyword evidence="2" id="KW-1185">Reference proteome</keyword>
<dbReference type="RefSeq" id="WP_258579803.1">
    <property type="nucleotide sequence ID" value="NZ_JAIRAY010000105.1"/>
</dbReference>
<name>W6RMK6_9HYPH</name>
<accession>W6RMK6</accession>
<dbReference type="AlphaFoldDB" id="W6RMK6"/>
<keyword evidence="1" id="KW-0614">Plasmid</keyword>
<dbReference type="PATRIC" id="fig|348824.6.peg.6282"/>
<dbReference type="Proteomes" id="UP000019443">
    <property type="component" value="Plasmid pLPU83d"/>
</dbReference>
<evidence type="ECO:0000313" key="2">
    <source>
        <dbReference type="Proteomes" id="UP000019443"/>
    </source>
</evidence>
<organism evidence="1 2">
    <name type="scientific">Rhizobium favelukesii</name>
    <dbReference type="NCBI Taxonomy" id="348824"/>
    <lineage>
        <taxon>Bacteria</taxon>
        <taxon>Pseudomonadati</taxon>
        <taxon>Pseudomonadota</taxon>
        <taxon>Alphaproteobacteria</taxon>
        <taxon>Hyphomicrobiales</taxon>
        <taxon>Rhizobiaceae</taxon>
        <taxon>Rhizobium/Agrobacterium group</taxon>
        <taxon>Rhizobium</taxon>
    </lineage>
</organism>
<dbReference type="HOGENOM" id="CLU_3221210_0_0_5"/>
<protein>
    <submittedName>
        <fullName evidence="1">Uncharacterized protein</fullName>
    </submittedName>
</protein>
<sequence>MSLLNLLSLDDKDIDTVTTVVRTWARNIVSHSTASADRPPWRRR</sequence>
<evidence type="ECO:0000313" key="1">
    <source>
        <dbReference type="EMBL" id="CDM62004.1"/>
    </source>
</evidence>
<dbReference type="EMBL" id="HG916855">
    <property type="protein sequence ID" value="CDM62004.1"/>
    <property type="molecule type" value="Genomic_DNA"/>
</dbReference>